<dbReference type="EMBL" id="SJPL01000001">
    <property type="protein sequence ID" value="TWT70168.1"/>
    <property type="molecule type" value="Genomic_DNA"/>
</dbReference>
<evidence type="ECO:0000313" key="2">
    <source>
        <dbReference type="EMBL" id="TWT70168.1"/>
    </source>
</evidence>
<dbReference type="InterPro" id="IPR011521">
    <property type="entry name" value="YTV"/>
</dbReference>
<dbReference type="Pfam" id="PF07639">
    <property type="entry name" value="YTV"/>
    <property type="match status" value="2"/>
</dbReference>
<feature type="compositionally biased region" description="Acidic residues" evidence="1">
    <location>
        <begin position="467"/>
        <end position="480"/>
    </location>
</feature>
<dbReference type="OrthoDB" id="245380at2"/>
<sequence length="538" mass="61639">MFDRSIRRLAASVLCGTVSLSQVGGFALAQDACCFEPAYRLQCETVVQKVPQTRYRLSTKTDYVEETQLSYRPVLKYRQEEREYRVAKPVTETRYVEETYSVLKPVTETSYRDEEVTRTRYVDETSEREESVTQYQPVTETQYYQKQYTVQRPVTETQMREQQYTVQRPVTETIMQTQQYTSMRPVTTVQNQVVDAGGYVAQQVVTPGQLQYGVGWQRNAYAVPGPLGIFSLNRGAPVLVPQVTPPTVQTQMAYRPNYVNQQVARTTFVPEVQQVQTPVQVQRMQTEVVRQQIPVQVQRMESEVVTENVPVQTTRMVPVQLTRKVPVTVRRPVTETLTRRVPVTSQRWVREEKVRKVPVQTTRMVYETKKEVVNVPYYEQEAVERKVMRPVTRQEYVPYTVMVDMPQTVVQRTPLSYIDPFSPAISQGYSSFSVPVSGSTIYESPIVTGSTIVQPSEVVESRSPVKEDDEDAEMTEDAQTELEGVRRDYSDDDNADADDLQELPQPQLNGDDVQLNPATEATTTGFRVTWSPMVDREA</sequence>
<dbReference type="RefSeq" id="WP_146439209.1">
    <property type="nucleotide sequence ID" value="NZ_SJPL01000001.1"/>
</dbReference>
<evidence type="ECO:0000256" key="1">
    <source>
        <dbReference type="SAM" id="MobiDB-lite"/>
    </source>
</evidence>
<organism evidence="2 3">
    <name type="scientific">Crateriforma conspicua</name>
    <dbReference type="NCBI Taxonomy" id="2527996"/>
    <lineage>
        <taxon>Bacteria</taxon>
        <taxon>Pseudomonadati</taxon>
        <taxon>Planctomycetota</taxon>
        <taxon>Planctomycetia</taxon>
        <taxon>Planctomycetales</taxon>
        <taxon>Planctomycetaceae</taxon>
        <taxon>Crateriforma</taxon>
    </lineage>
</organism>
<accession>A0A5C5Y5G2</accession>
<keyword evidence="3" id="KW-1185">Reference proteome</keyword>
<dbReference type="Proteomes" id="UP000317238">
    <property type="component" value="Unassembled WGS sequence"/>
</dbReference>
<feature type="region of interest" description="Disordered" evidence="1">
    <location>
        <begin position="457"/>
        <end position="538"/>
    </location>
</feature>
<protein>
    <submittedName>
        <fullName evidence="2">Uncharacterized protein</fullName>
    </submittedName>
</protein>
<comment type="caution">
    <text evidence="2">The sequence shown here is derived from an EMBL/GenBank/DDBJ whole genome shotgun (WGS) entry which is preliminary data.</text>
</comment>
<reference evidence="2 3" key="1">
    <citation type="submission" date="2019-02" db="EMBL/GenBank/DDBJ databases">
        <title>Deep-cultivation of Planctomycetes and their phenomic and genomic characterization uncovers novel biology.</title>
        <authorList>
            <person name="Wiegand S."/>
            <person name="Jogler M."/>
            <person name="Boedeker C."/>
            <person name="Pinto D."/>
            <person name="Vollmers J."/>
            <person name="Rivas-Marin E."/>
            <person name="Kohn T."/>
            <person name="Peeters S.H."/>
            <person name="Heuer A."/>
            <person name="Rast P."/>
            <person name="Oberbeckmann S."/>
            <person name="Bunk B."/>
            <person name="Jeske O."/>
            <person name="Meyerdierks A."/>
            <person name="Storesund J.E."/>
            <person name="Kallscheuer N."/>
            <person name="Luecker S."/>
            <person name="Lage O.M."/>
            <person name="Pohl T."/>
            <person name="Merkel B.J."/>
            <person name="Hornburger P."/>
            <person name="Mueller R.-W."/>
            <person name="Bruemmer F."/>
            <person name="Labrenz M."/>
            <person name="Spormann A.M."/>
            <person name="Op Den Camp H."/>
            <person name="Overmann J."/>
            <person name="Amann R."/>
            <person name="Jetten M.S.M."/>
            <person name="Mascher T."/>
            <person name="Medema M.H."/>
            <person name="Devos D.P."/>
            <person name="Kaster A.-K."/>
            <person name="Ovreas L."/>
            <person name="Rohde M."/>
            <person name="Galperin M.Y."/>
            <person name="Jogler C."/>
        </authorList>
    </citation>
    <scope>NUCLEOTIDE SEQUENCE [LARGE SCALE GENOMIC DNA]</scope>
    <source>
        <strain evidence="2 3">Pan14r</strain>
    </source>
</reference>
<gene>
    <name evidence="2" type="ORF">Pan14r_24680</name>
</gene>
<feature type="compositionally biased region" description="Polar residues" evidence="1">
    <location>
        <begin position="516"/>
        <end position="526"/>
    </location>
</feature>
<proteinExistence type="predicted"/>
<feature type="compositionally biased region" description="Acidic residues" evidence="1">
    <location>
        <begin position="490"/>
        <end position="501"/>
    </location>
</feature>
<name>A0A5C5Y5G2_9PLAN</name>
<dbReference type="AlphaFoldDB" id="A0A5C5Y5G2"/>
<evidence type="ECO:0000313" key="3">
    <source>
        <dbReference type="Proteomes" id="UP000317238"/>
    </source>
</evidence>